<name>A0ABV6VXA9_9ACTN</name>
<comment type="caution">
    <text evidence="1">The sequence shown here is derived from an EMBL/GenBank/DDBJ whole genome shotgun (WGS) entry which is preliminary data.</text>
</comment>
<gene>
    <name evidence="1" type="ORF">ACEZDE_17160</name>
</gene>
<dbReference type="RefSeq" id="WP_380537152.1">
    <property type="nucleotide sequence ID" value="NZ_JBHFAB010000012.1"/>
</dbReference>
<organism evidence="1 2">
    <name type="scientific">Streptacidiphilus cavernicola</name>
    <dbReference type="NCBI Taxonomy" id="3342716"/>
    <lineage>
        <taxon>Bacteria</taxon>
        <taxon>Bacillati</taxon>
        <taxon>Actinomycetota</taxon>
        <taxon>Actinomycetes</taxon>
        <taxon>Kitasatosporales</taxon>
        <taxon>Streptomycetaceae</taxon>
        <taxon>Streptacidiphilus</taxon>
    </lineage>
</organism>
<evidence type="ECO:0000313" key="1">
    <source>
        <dbReference type="EMBL" id="MFC1418355.1"/>
    </source>
</evidence>
<proteinExistence type="predicted"/>
<dbReference type="EMBL" id="JBHFAB010000012">
    <property type="protein sequence ID" value="MFC1418355.1"/>
    <property type="molecule type" value="Genomic_DNA"/>
</dbReference>
<sequence length="166" mass="17446">MGSTASAPASSKSVELLLPEATARELAPTARRGNVSGRVADDQDLGDVAQQIIAAARAHEGDSDERGPVIRVLRISAQVEVDVPVQAESSQLGLGDTPDVAGHDALSDAGKRGHAADLYFLLRSYLRRTGRVDMSMLAADRAMRAAEDADDPLRIAAAQGIWVTSC</sequence>
<evidence type="ECO:0000313" key="2">
    <source>
        <dbReference type="Proteomes" id="UP001592531"/>
    </source>
</evidence>
<dbReference type="Proteomes" id="UP001592531">
    <property type="component" value="Unassembled WGS sequence"/>
</dbReference>
<keyword evidence="2" id="KW-1185">Reference proteome</keyword>
<accession>A0ABV6VXA9</accession>
<reference evidence="1 2" key="1">
    <citation type="submission" date="2024-09" db="EMBL/GenBank/DDBJ databases">
        <authorList>
            <person name="Lee S.D."/>
        </authorList>
    </citation>
    <scope>NUCLEOTIDE SEQUENCE [LARGE SCALE GENOMIC DNA]</scope>
    <source>
        <strain evidence="1 2">N8-3</strain>
    </source>
</reference>
<protein>
    <submittedName>
        <fullName evidence="1">Uncharacterized protein</fullName>
    </submittedName>
</protein>